<evidence type="ECO:0000313" key="2">
    <source>
        <dbReference type="EMBL" id="RYM40148.1"/>
    </source>
</evidence>
<organism evidence="2 3">
    <name type="scientific">Pseudomonas koreensis</name>
    <dbReference type="NCBI Taxonomy" id="198620"/>
    <lineage>
        <taxon>Bacteria</taxon>
        <taxon>Pseudomonadati</taxon>
        <taxon>Pseudomonadota</taxon>
        <taxon>Gammaproteobacteria</taxon>
        <taxon>Pseudomonadales</taxon>
        <taxon>Pseudomonadaceae</taxon>
        <taxon>Pseudomonas</taxon>
    </lineage>
</organism>
<evidence type="ECO:0000256" key="1">
    <source>
        <dbReference type="SAM" id="MobiDB-lite"/>
    </source>
</evidence>
<comment type="caution">
    <text evidence="2">The sequence shown here is derived from an EMBL/GenBank/DDBJ whole genome shotgun (WGS) entry which is preliminary data.</text>
</comment>
<accession>A0A4Q4L0N6</accession>
<evidence type="ECO:0000313" key="3">
    <source>
        <dbReference type="Proteomes" id="UP000291107"/>
    </source>
</evidence>
<gene>
    <name evidence="2" type="ORF">EVS84_16760</name>
</gene>
<sequence>MRRLASSRAGSLPQGNAFQCGSEPARDGGLATATFHKAGSSLRRGTYHRPARFAQRIQA</sequence>
<feature type="region of interest" description="Disordered" evidence="1">
    <location>
        <begin position="1"/>
        <end position="59"/>
    </location>
</feature>
<dbReference type="EMBL" id="SEUB01000006">
    <property type="protein sequence ID" value="RYM40148.1"/>
    <property type="molecule type" value="Genomic_DNA"/>
</dbReference>
<name>A0A4Q4L0N6_9PSED</name>
<dbReference type="AlphaFoldDB" id="A0A4Q4L0N6"/>
<reference evidence="2 3" key="1">
    <citation type="submission" date="2019-02" db="EMBL/GenBank/DDBJ databases">
        <title>Genome of Pseudomonas korensis isolated from heavy metal contaminated environment.</title>
        <authorList>
            <person name="Ayangbenro A.S."/>
            <person name="Babalola O."/>
        </authorList>
    </citation>
    <scope>NUCLEOTIDE SEQUENCE [LARGE SCALE GENOMIC DNA]</scope>
    <source>
        <strain evidence="2 3">AB36</strain>
    </source>
</reference>
<dbReference type="Proteomes" id="UP000291107">
    <property type="component" value="Unassembled WGS sequence"/>
</dbReference>
<protein>
    <submittedName>
        <fullName evidence="2">Uncharacterized protein</fullName>
    </submittedName>
</protein>
<proteinExistence type="predicted"/>